<evidence type="ECO:0000256" key="4">
    <source>
        <dbReference type="ARBA" id="ARBA00022725"/>
    </source>
</evidence>
<keyword evidence="3 10" id="KW-0812">Transmembrane</keyword>
<keyword evidence="2" id="KW-0716">Sensory transduction</keyword>
<comment type="subcellular location">
    <subcellularLocation>
        <location evidence="1">Membrane</location>
        <topology evidence="1">Multi-pass membrane protein</topology>
    </subcellularLocation>
</comment>
<protein>
    <recommendedName>
        <fullName evidence="13">Odorant receptor</fullName>
    </recommendedName>
</protein>
<dbReference type="InterPro" id="IPR036691">
    <property type="entry name" value="Endo/exonu/phosph_ase_sf"/>
</dbReference>
<keyword evidence="6 10" id="KW-0472">Membrane</keyword>
<gene>
    <name evidence="11" type="ORF">EVAR_70800_1</name>
</gene>
<keyword evidence="5 10" id="KW-1133">Transmembrane helix</keyword>
<evidence type="ECO:0000256" key="6">
    <source>
        <dbReference type="ARBA" id="ARBA00023136"/>
    </source>
</evidence>
<dbReference type="OrthoDB" id="6678752at2759"/>
<evidence type="ECO:0000256" key="2">
    <source>
        <dbReference type="ARBA" id="ARBA00022606"/>
    </source>
</evidence>
<dbReference type="GO" id="GO:0005549">
    <property type="term" value="F:odorant binding"/>
    <property type="evidence" value="ECO:0007669"/>
    <property type="project" value="InterPro"/>
</dbReference>
<feature type="region of interest" description="Disordered" evidence="9">
    <location>
        <begin position="336"/>
        <end position="364"/>
    </location>
</feature>
<accession>A0A4C1SF69</accession>
<dbReference type="EMBL" id="BGZK01003300">
    <property type="protein sequence ID" value="GBO99730.1"/>
    <property type="molecule type" value="Genomic_DNA"/>
</dbReference>
<dbReference type="Proteomes" id="UP000299102">
    <property type="component" value="Unassembled WGS sequence"/>
</dbReference>
<dbReference type="SUPFAM" id="SSF56219">
    <property type="entry name" value="DNase I-like"/>
    <property type="match status" value="1"/>
</dbReference>
<evidence type="ECO:0000256" key="10">
    <source>
        <dbReference type="SAM" id="Phobius"/>
    </source>
</evidence>
<evidence type="ECO:0000256" key="8">
    <source>
        <dbReference type="ARBA" id="ARBA00023224"/>
    </source>
</evidence>
<evidence type="ECO:0008006" key="13">
    <source>
        <dbReference type="Google" id="ProtNLM"/>
    </source>
</evidence>
<evidence type="ECO:0000313" key="12">
    <source>
        <dbReference type="Proteomes" id="UP000299102"/>
    </source>
</evidence>
<dbReference type="Gene3D" id="3.60.10.10">
    <property type="entry name" value="Endonuclease/exonuclease/phosphatase"/>
    <property type="match status" value="1"/>
</dbReference>
<evidence type="ECO:0000313" key="11">
    <source>
        <dbReference type="EMBL" id="GBO99730.1"/>
    </source>
</evidence>
<evidence type="ECO:0000256" key="7">
    <source>
        <dbReference type="ARBA" id="ARBA00023170"/>
    </source>
</evidence>
<organism evidence="11 12">
    <name type="scientific">Eumeta variegata</name>
    <name type="common">Bagworm moth</name>
    <name type="synonym">Eumeta japonica</name>
    <dbReference type="NCBI Taxonomy" id="151549"/>
    <lineage>
        <taxon>Eukaryota</taxon>
        <taxon>Metazoa</taxon>
        <taxon>Ecdysozoa</taxon>
        <taxon>Arthropoda</taxon>
        <taxon>Hexapoda</taxon>
        <taxon>Insecta</taxon>
        <taxon>Pterygota</taxon>
        <taxon>Neoptera</taxon>
        <taxon>Endopterygota</taxon>
        <taxon>Lepidoptera</taxon>
        <taxon>Glossata</taxon>
        <taxon>Ditrysia</taxon>
        <taxon>Tineoidea</taxon>
        <taxon>Psychidae</taxon>
        <taxon>Oiketicinae</taxon>
        <taxon>Eumeta</taxon>
    </lineage>
</organism>
<evidence type="ECO:0000256" key="3">
    <source>
        <dbReference type="ARBA" id="ARBA00022692"/>
    </source>
</evidence>
<dbReference type="InterPro" id="IPR004117">
    <property type="entry name" value="7tm6_olfct_rcpt"/>
</dbReference>
<dbReference type="AlphaFoldDB" id="A0A4C1SF69"/>
<name>A0A4C1SF69_EUMVA</name>
<proteinExistence type="predicted"/>
<keyword evidence="7" id="KW-0675">Receptor</keyword>
<dbReference type="GO" id="GO:0007165">
    <property type="term" value="P:signal transduction"/>
    <property type="evidence" value="ECO:0007669"/>
    <property type="project" value="UniProtKB-KW"/>
</dbReference>
<feature type="transmembrane region" description="Helical" evidence="10">
    <location>
        <begin position="190"/>
        <end position="219"/>
    </location>
</feature>
<dbReference type="GO" id="GO:0016020">
    <property type="term" value="C:membrane"/>
    <property type="evidence" value="ECO:0007669"/>
    <property type="project" value="UniProtKB-SubCell"/>
</dbReference>
<keyword evidence="4" id="KW-0552">Olfaction</keyword>
<comment type="caution">
    <text evidence="11">The sequence shown here is derived from an EMBL/GenBank/DDBJ whole genome shotgun (WGS) entry which is preliminary data.</text>
</comment>
<evidence type="ECO:0000256" key="5">
    <source>
        <dbReference type="ARBA" id="ARBA00022989"/>
    </source>
</evidence>
<evidence type="ECO:0000256" key="9">
    <source>
        <dbReference type="SAM" id="MobiDB-lite"/>
    </source>
</evidence>
<evidence type="ECO:0000256" key="1">
    <source>
        <dbReference type="ARBA" id="ARBA00004141"/>
    </source>
</evidence>
<reference evidence="11 12" key="1">
    <citation type="journal article" date="2019" name="Commun. Biol.">
        <title>The bagworm genome reveals a unique fibroin gene that provides high tensile strength.</title>
        <authorList>
            <person name="Kono N."/>
            <person name="Nakamura H."/>
            <person name="Ohtoshi R."/>
            <person name="Tomita M."/>
            <person name="Numata K."/>
            <person name="Arakawa K."/>
        </authorList>
    </citation>
    <scope>NUCLEOTIDE SEQUENCE [LARGE SCALE GENOMIC DNA]</scope>
</reference>
<dbReference type="Pfam" id="PF02949">
    <property type="entry name" value="7tm_6"/>
    <property type="match status" value="1"/>
</dbReference>
<keyword evidence="8" id="KW-0807">Transducer</keyword>
<keyword evidence="12" id="KW-1185">Reference proteome</keyword>
<sequence>MRILSNIFPWSQPVTNSWKLNWGSGVTNALERVLLESIVTLDMVLLNSGDTPTFTRGEIRSIVHLTFINNSFTKRNYFYEVMDTYTASDRSAILREISSDQNPYRQIDQLIRLVNNLVDKISYYFTIGMLTMNYVAWIVYSIPTAYHNYQIGAFSNNMIANSTLAFSVNYAFPNFDTIKMFIPHTIIDMYLTYAVASFHCILDLYLSLAVFQIVGHLYILKHSLTSIPRPKNKTFIEVYDMPVAVEMFDDEENQQVFKDVTECISYHCMIISSVNKNDRYIDPGVTMLMTFIETDTQDVHTGWIKQSPYKAIFGIEPRVGLLTSSLPQEIINDIQDEDDLRKTKRMKASSDKSHPPANIGDNVTIPIPDVDKGKGDFSAIASMPLAAVKYGDVFNIPPESGNFIPIVEKSQIKFKNACDNIVRSTKVGNRLILSYPCKRPTLADLKKVVILLGNGGRVVRSRGSDDG</sequence>
<feature type="transmembrane region" description="Helical" evidence="10">
    <location>
        <begin position="121"/>
        <end position="140"/>
    </location>
</feature>
<dbReference type="GO" id="GO:0004984">
    <property type="term" value="F:olfactory receptor activity"/>
    <property type="evidence" value="ECO:0007669"/>
    <property type="project" value="InterPro"/>
</dbReference>